<evidence type="ECO:0000313" key="1">
    <source>
        <dbReference type="EMBL" id="SKC48221.1"/>
    </source>
</evidence>
<gene>
    <name evidence="1" type="ORF">SAMN05660236_0903</name>
</gene>
<dbReference type="Proteomes" id="UP000190961">
    <property type="component" value="Unassembled WGS sequence"/>
</dbReference>
<reference evidence="1 2" key="1">
    <citation type="submission" date="2017-02" db="EMBL/GenBank/DDBJ databases">
        <authorList>
            <person name="Peterson S.W."/>
        </authorList>
    </citation>
    <scope>NUCLEOTIDE SEQUENCE [LARGE SCALE GENOMIC DNA]</scope>
    <source>
        <strain evidence="1 2">DSM 25262</strain>
    </source>
</reference>
<keyword evidence="2" id="KW-1185">Reference proteome</keyword>
<dbReference type="RefSeq" id="WP_079685491.1">
    <property type="nucleotide sequence ID" value="NZ_FUZU01000001.1"/>
</dbReference>
<proteinExistence type="predicted"/>
<protein>
    <submittedName>
        <fullName evidence="1">Uncharacterized protein</fullName>
    </submittedName>
</protein>
<dbReference type="AlphaFoldDB" id="A0A1T5J9X1"/>
<evidence type="ECO:0000313" key="2">
    <source>
        <dbReference type="Proteomes" id="UP000190961"/>
    </source>
</evidence>
<organism evidence="1 2">
    <name type="scientific">Ohtaekwangia koreensis</name>
    <dbReference type="NCBI Taxonomy" id="688867"/>
    <lineage>
        <taxon>Bacteria</taxon>
        <taxon>Pseudomonadati</taxon>
        <taxon>Bacteroidota</taxon>
        <taxon>Cytophagia</taxon>
        <taxon>Cytophagales</taxon>
        <taxon>Fulvivirgaceae</taxon>
        <taxon>Ohtaekwangia</taxon>
    </lineage>
</organism>
<accession>A0A1T5J9X1</accession>
<sequence>MQNSVNVTSSTEWTEENIVDLVRKIRNDLIKDFLDERFLKDYISNKYAVKELSAVKIEFIKRELKDFLIAPVNKPHYKSIVDQIKETNSASLSEGKEELFYNEVDLILKKYIY</sequence>
<dbReference type="EMBL" id="FUZU01000001">
    <property type="protein sequence ID" value="SKC48221.1"/>
    <property type="molecule type" value="Genomic_DNA"/>
</dbReference>
<dbReference type="OrthoDB" id="980921at2"/>
<dbReference type="STRING" id="688867.SAMN05660236_0903"/>
<name>A0A1T5J9X1_9BACT</name>